<organism evidence="16 17">
    <name type="scientific">Lysobacter helvus</name>
    <dbReference type="NCBI Taxonomy" id="2675059"/>
    <lineage>
        <taxon>Bacteria</taxon>
        <taxon>Pseudomonadati</taxon>
        <taxon>Pseudomonadota</taxon>
        <taxon>Gammaproteobacteria</taxon>
        <taxon>Lysobacterales</taxon>
        <taxon>Lysobacteraceae</taxon>
        <taxon>Lysobacter</taxon>
    </lineage>
</organism>
<gene>
    <name evidence="13 16" type="primary">yidC</name>
    <name evidence="16" type="ORF">LYSHEL_12440</name>
</gene>
<comment type="function">
    <text evidence="13">Required for the insertion and/or proper folding and/or complex formation of integral membrane proteins into the membrane. Involved in integration of membrane proteins that insert both dependently and independently of the Sec translocase complex, as well as at least some lipoproteins. Aids folding of multispanning membrane proteins.</text>
</comment>
<dbReference type="Pfam" id="PF14849">
    <property type="entry name" value="YidC_periplas"/>
    <property type="match status" value="1"/>
</dbReference>
<keyword evidence="5 13" id="KW-1003">Cell membrane</keyword>
<dbReference type="NCBIfam" id="TIGR03592">
    <property type="entry name" value="yidC_oxa1_cterm"/>
    <property type="match status" value="1"/>
</dbReference>
<evidence type="ECO:0000259" key="15">
    <source>
        <dbReference type="Pfam" id="PF14849"/>
    </source>
</evidence>
<dbReference type="Proteomes" id="UP000680514">
    <property type="component" value="Chromosome"/>
</dbReference>
<keyword evidence="9 13" id="KW-0472">Membrane</keyword>
<keyword evidence="4 13" id="KW-0813">Transport</keyword>
<accession>A0ABM7QD38</accession>
<keyword evidence="17" id="KW-1185">Reference proteome</keyword>
<evidence type="ECO:0000256" key="3">
    <source>
        <dbReference type="ARBA" id="ARBA00015325"/>
    </source>
</evidence>
<dbReference type="EMBL" id="AP024546">
    <property type="protein sequence ID" value="BCT95373.1"/>
    <property type="molecule type" value="Genomic_DNA"/>
</dbReference>
<evidence type="ECO:0000256" key="10">
    <source>
        <dbReference type="ARBA" id="ARBA00023186"/>
    </source>
</evidence>
<name>A0ABM7QD38_9GAMM</name>
<feature type="domain" description="Membrane insertase YidC/Oxa/ALB C-terminal" evidence="14">
    <location>
        <begin position="375"/>
        <end position="552"/>
    </location>
</feature>
<feature type="transmembrane region" description="Helical" evidence="13">
    <location>
        <begin position="518"/>
        <end position="539"/>
    </location>
</feature>
<evidence type="ECO:0000256" key="1">
    <source>
        <dbReference type="ARBA" id="ARBA00004429"/>
    </source>
</evidence>
<feature type="transmembrane region" description="Helical" evidence="13">
    <location>
        <begin position="375"/>
        <end position="395"/>
    </location>
</feature>
<dbReference type="PANTHER" id="PTHR12428">
    <property type="entry name" value="OXA1"/>
    <property type="match status" value="1"/>
</dbReference>
<dbReference type="NCBIfam" id="NF002352">
    <property type="entry name" value="PRK01318.1-3"/>
    <property type="match status" value="1"/>
</dbReference>
<dbReference type="InterPro" id="IPR038221">
    <property type="entry name" value="YidC_periplasmic_sf"/>
</dbReference>
<keyword evidence="10 13" id="KW-0143">Chaperone</keyword>
<dbReference type="PRINTS" id="PR00701">
    <property type="entry name" value="60KDINNERMP"/>
</dbReference>
<dbReference type="InterPro" id="IPR001708">
    <property type="entry name" value="YidC/ALB3/OXA1/COX18"/>
</dbReference>
<dbReference type="InterPro" id="IPR028053">
    <property type="entry name" value="Membr_insert_YidC_N"/>
</dbReference>
<reference evidence="16 17" key="1">
    <citation type="submission" date="2021-03" db="EMBL/GenBank/DDBJ databases">
        <title>Complete Genome Sequences of Two Lysobacter Strains Isolated from Sea Water (Lysobacter caseinilyticus) and Soil (Lysobacter helvus) in South Korea.</title>
        <authorList>
            <person name="Watanabe Y."/>
            <person name="Arakawa K."/>
        </authorList>
    </citation>
    <scope>NUCLEOTIDE SEQUENCE [LARGE SCALE GENOMIC DNA]</scope>
    <source>
        <strain evidence="16 17">D10</strain>
    </source>
</reference>
<evidence type="ECO:0000256" key="5">
    <source>
        <dbReference type="ARBA" id="ARBA00022475"/>
    </source>
</evidence>
<evidence type="ECO:0000256" key="7">
    <source>
        <dbReference type="ARBA" id="ARBA00022927"/>
    </source>
</evidence>
<dbReference type="InterPro" id="IPR019998">
    <property type="entry name" value="Membr_insert_YidC"/>
</dbReference>
<dbReference type="Gene3D" id="2.70.98.90">
    <property type="match status" value="1"/>
</dbReference>
<evidence type="ECO:0000256" key="9">
    <source>
        <dbReference type="ARBA" id="ARBA00023136"/>
    </source>
</evidence>
<comment type="subunit">
    <text evidence="13">Interacts with the Sec translocase complex via SecD. Specifically interacts with transmembrane segments of nascent integral membrane proteins during membrane integration.</text>
</comment>
<feature type="transmembrane region" description="Helical" evidence="13">
    <location>
        <begin position="6"/>
        <end position="23"/>
    </location>
</feature>
<dbReference type="InterPro" id="IPR047196">
    <property type="entry name" value="YidC_ALB_C"/>
</dbReference>
<keyword evidence="7 13" id="KW-0653">Protein transport</keyword>
<evidence type="ECO:0000313" key="16">
    <source>
        <dbReference type="EMBL" id="BCT95373.1"/>
    </source>
</evidence>
<dbReference type="InterPro" id="IPR028055">
    <property type="entry name" value="YidC/Oxa/ALB_C"/>
</dbReference>
<dbReference type="HAMAP" id="MF_01810">
    <property type="entry name" value="YidC_type1"/>
    <property type="match status" value="1"/>
</dbReference>
<comment type="similarity">
    <text evidence="2 13">Belongs to the OXA1/ALB3/YidC family. Type 1 subfamily.</text>
</comment>
<sequence>MNQTRMFLLFAWIAVATLLYMEWTKEHAPSVVPTTTTASAATAAPAIPVAPSASTALSSATPTAPGAVTTATPSAAPIVTVNTDLLRLTLDGGSVHTAQLLRYPTEAKAGSESVQLLDARPENFFEAQSGWVATGNSPAPSHVDGFVPAEAARSYTMQPGANTLSVPFTWTGANGVTIRRTYTFTRGNYAIQVRDDVTNNGSAPWQGYVYRQLERNPPPQKSGYTNPEALAFHGAAWYSPTDKYEKRKYDKFVDDGTLDKKVTGGWIALLQHYFFTAWIPGDKDEATFSLSTRQVPGATNYLVRALGPGVNVAPGAHAETTARLWVGPKLVEGIEAQHVPGLTRAVDFSSFSFMATLAGWLFAIITMIHGVLGNWGWSIIGLVVLIRLAMYPIAAKQFQSMAKMRKLAPRMQQLKERYGDDRQKLQMATMELYKKEKVNPAGGCLPMLIQMPIFLALYWMLSESVELRHAPWIGWITNLSARDPYFILPILNMLIMYTTQRLTPMQGMDPTQQKMMQFMPLVIGVTMVFFPAGLVLYWVTNGALGLLQQWFMLRRYGDKPELAKA</sequence>
<protein>
    <recommendedName>
        <fullName evidence="3 13">Membrane protein insertase YidC</fullName>
    </recommendedName>
    <alternativeName>
        <fullName evidence="12 13">Foldase YidC</fullName>
    </alternativeName>
    <alternativeName>
        <fullName evidence="11 13">Membrane integrase YidC</fullName>
    </alternativeName>
    <alternativeName>
        <fullName evidence="13">Membrane protein YidC</fullName>
    </alternativeName>
</protein>
<keyword evidence="8 13" id="KW-1133">Transmembrane helix</keyword>
<keyword evidence="6 13" id="KW-0812">Transmembrane</keyword>
<proteinExistence type="inferred from homology"/>
<evidence type="ECO:0000256" key="12">
    <source>
        <dbReference type="ARBA" id="ARBA00033342"/>
    </source>
</evidence>
<evidence type="ECO:0000256" key="11">
    <source>
        <dbReference type="ARBA" id="ARBA00033245"/>
    </source>
</evidence>
<evidence type="ECO:0000259" key="14">
    <source>
        <dbReference type="Pfam" id="PF02096"/>
    </source>
</evidence>
<evidence type="ECO:0000256" key="13">
    <source>
        <dbReference type="HAMAP-Rule" id="MF_01810"/>
    </source>
</evidence>
<dbReference type="CDD" id="cd19961">
    <property type="entry name" value="EcYidC-like_peri"/>
    <property type="match status" value="1"/>
</dbReference>
<evidence type="ECO:0000256" key="6">
    <source>
        <dbReference type="ARBA" id="ARBA00022692"/>
    </source>
</evidence>
<feature type="transmembrane region" description="Helical" evidence="13">
    <location>
        <begin position="472"/>
        <end position="497"/>
    </location>
</feature>
<dbReference type="Pfam" id="PF02096">
    <property type="entry name" value="60KD_IMP"/>
    <property type="match status" value="1"/>
</dbReference>
<dbReference type="RefSeq" id="WP_213436813.1">
    <property type="nucleotide sequence ID" value="NZ_AP024546.1"/>
</dbReference>
<dbReference type="NCBIfam" id="TIGR03593">
    <property type="entry name" value="yidC_nterm"/>
    <property type="match status" value="1"/>
</dbReference>
<dbReference type="PRINTS" id="PR01900">
    <property type="entry name" value="YIDCPROTEIN"/>
</dbReference>
<evidence type="ECO:0000313" key="17">
    <source>
        <dbReference type="Proteomes" id="UP000680514"/>
    </source>
</evidence>
<evidence type="ECO:0000256" key="4">
    <source>
        <dbReference type="ARBA" id="ARBA00022448"/>
    </source>
</evidence>
<dbReference type="CDD" id="cd20070">
    <property type="entry name" value="5TM_YidC_Alb3"/>
    <property type="match status" value="1"/>
</dbReference>
<comment type="subcellular location">
    <subcellularLocation>
        <location evidence="1">Cell inner membrane</location>
        <topology evidence="1">Multi-pass membrane protein</topology>
    </subcellularLocation>
    <subcellularLocation>
        <location evidence="13">Cell membrane</location>
        <topology evidence="13">Multi-pass membrane protein</topology>
    </subcellularLocation>
</comment>
<evidence type="ECO:0000256" key="2">
    <source>
        <dbReference type="ARBA" id="ARBA00010527"/>
    </source>
</evidence>
<dbReference type="PANTHER" id="PTHR12428:SF65">
    <property type="entry name" value="CYTOCHROME C OXIDASE ASSEMBLY PROTEIN COX18, MITOCHONDRIAL"/>
    <property type="match status" value="1"/>
</dbReference>
<feature type="transmembrane region" description="Helical" evidence="13">
    <location>
        <begin position="440"/>
        <end position="460"/>
    </location>
</feature>
<evidence type="ECO:0000256" key="8">
    <source>
        <dbReference type="ARBA" id="ARBA00022989"/>
    </source>
</evidence>
<feature type="domain" description="Membrane insertase YidC N-terminal" evidence="15">
    <location>
        <begin position="79"/>
        <end position="356"/>
    </location>
</feature>